<evidence type="ECO:0000313" key="3">
    <source>
        <dbReference type="EMBL" id="AGU53428.1"/>
    </source>
</evidence>
<dbReference type="InterPro" id="IPR039420">
    <property type="entry name" value="WalR-like"/>
</dbReference>
<dbReference type="HOGENOM" id="CLU_000445_90_10_4"/>
<evidence type="ECO:0000259" key="2">
    <source>
        <dbReference type="PROSITE" id="PS50043"/>
    </source>
</evidence>
<dbReference type="SUPFAM" id="SSF46894">
    <property type="entry name" value="C-terminal effector domain of the bipartite response regulators"/>
    <property type="match status" value="1"/>
</dbReference>
<dbReference type="PANTHER" id="PTHR43214:SF42">
    <property type="entry name" value="TRANSCRIPTIONAL REGULATORY PROTEIN DESR"/>
    <property type="match status" value="1"/>
</dbReference>
<dbReference type="CDD" id="cd06170">
    <property type="entry name" value="LuxR_C_like"/>
    <property type="match status" value="1"/>
</dbReference>
<dbReference type="Pfam" id="PF00196">
    <property type="entry name" value="GerE"/>
    <property type="match status" value="1"/>
</dbReference>
<keyword evidence="1" id="KW-0238">DNA-binding</keyword>
<dbReference type="InterPro" id="IPR000792">
    <property type="entry name" value="Tscrpt_reg_LuxR_C"/>
</dbReference>
<reference evidence="3 4" key="1">
    <citation type="submission" date="2012-10" db="EMBL/GenBank/DDBJ databases">
        <title>Genome sequence of Variovorax paradoxus B4.</title>
        <authorList>
            <person name="Schuldes J."/>
            <person name="Brandt U."/>
            <person name="Hiessl S."/>
            <person name="Wuebbeler J.H."/>
            <person name="Thuermer A."/>
            <person name="Steinbuechel A."/>
            <person name="Daniel R."/>
        </authorList>
    </citation>
    <scope>NUCLEOTIDE SEQUENCE [LARGE SCALE GENOMIC DNA]</scope>
    <source>
        <strain evidence="3 4">B4</strain>
    </source>
</reference>
<dbReference type="Proteomes" id="UP000016223">
    <property type="component" value="Chromosome 2"/>
</dbReference>
<dbReference type="SMART" id="SM00421">
    <property type="entry name" value="HTH_LUXR"/>
    <property type="match status" value="1"/>
</dbReference>
<accession>T1XLF3</accession>
<dbReference type="InterPro" id="IPR011006">
    <property type="entry name" value="CheY-like_superfamily"/>
</dbReference>
<evidence type="ECO:0000313" key="4">
    <source>
        <dbReference type="Proteomes" id="UP000016223"/>
    </source>
</evidence>
<proteinExistence type="predicted"/>
<dbReference type="SUPFAM" id="SSF52172">
    <property type="entry name" value="CheY-like"/>
    <property type="match status" value="1"/>
</dbReference>
<dbReference type="InterPro" id="IPR016032">
    <property type="entry name" value="Sig_transdc_resp-reg_C-effctor"/>
</dbReference>
<dbReference type="PANTHER" id="PTHR43214">
    <property type="entry name" value="TWO-COMPONENT RESPONSE REGULATOR"/>
    <property type="match status" value="1"/>
</dbReference>
<dbReference type="Gene3D" id="3.40.50.2300">
    <property type="match status" value="1"/>
</dbReference>
<dbReference type="KEGG" id="vpd:VAPA_2c08720"/>
<dbReference type="PRINTS" id="PR00038">
    <property type="entry name" value="HTHLUXR"/>
</dbReference>
<dbReference type="GO" id="GO:0003677">
    <property type="term" value="F:DNA binding"/>
    <property type="evidence" value="ECO:0007669"/>
    <property type="project" value="UniProtKB-KW"/>
</dbReference>
<sequence length="206" mass="21764">MTDSLDLHVRVCHGDPLAMAGLVSLLGQEPGFHVQAGDGPDEAIVDVVVADHACALSLLASAPALDLPGGAGGFRVPRIVVLAWRAKEGEVMQAVASGAHGYVCQDANPAELMDAIRCVARGGSLYLCKRTKALFRHGTPRAGFTAREEDVLRFLVKGDCNKGIARKLDISASTVKAHVSRICEKLHVGSRAQVAVKAKQRGLVRV</sequence>
<feature type="domain" description="HTH luxR-type" evidence="2">
    <location>
        <begin position="137"/>
        <end position="202"/>
    </location>
</feature>
<dbReference type="RefSeq" id="WP_021004254.1">
    <property type="nucleotide sequence ID" value="NC_022234.1"/>
</dbReference>
<dbReference type="PROSITE" id="PS50043">
    <property type="entry name" value="HTH_LUXR_2"/>
    <property type="match status" value="1"/>
</dbReference>
<gene>
    <name evidence="3" type="ORF">VAPA_2c08720</name>
</gene>
<dbReference type="AlphaFoldDB" id="T1XLF3"/>
<dbReference type="GO" id="GO:0006355">
    <property type="term" value="P:regulation of DNA-templated transcription"/>
    <property type="evidence" value="ECO:0007669"/>
    <property type="project" value="InterPro"/>
</dbReference>
<dbReference type="PATRIC" id="fig|1246301.3.peg.6401"/>
<evidence type="ECO:0000256" key="1">
    <source>
        <dbReference type="ARBA" id="ARBA00023125"/>
    </source>
</evidence>
<dbReference type="EMBL" id="CP003912">
    <property type="protein sequence ID" value="AGU53428.1"/>
    <property type="molecule type" value="Genomic_DNA"/>
</dbReference>
<name>T1XLF3_VARPD</name>
<organism evidence="3 4">
    <name type="scientific">Variovorax paradoxus B4</name>
    <dbReference type="NCBI Taxonomy" id="1246301"/>
    <lineage>
        <taxon>Bacteria</taxon>
        <taxon>Pseudomonadati</taxon>
        <taxon>Pseudomonadota</taxon>
        <taxon>Betaproteobacteria</taxon>
        <taxon>Burkholderiales</taxon>
        <taxon>Comamonadaceae</taxon>
        <taxon>Variovorax</taxon>
    </lineage>
</organism>
<dbReference type="OrthoDB" id="3374006at2"/>
<dbReference type="PROSITE" id="PS00622">
    <property type="entry name" value="HTH_LUXR_1"/>
    <property type="match status" value="1"/>
</dbReference>
<protein>
    <submittedName>
        <fullName evidence="3">Transcriptional regulator, LuxR family</fullName>
    </submittedName>
</protein>